<dbReference type="STRING" id="121224.E0VQI2"/>
<dbReference type="EMBL" id="DS235430">
    <property type="protein sequence ID" value="EEB15638.1"/>
    <property type="molecule type" value="Genomic_DNA"/>
</dbReference>
<dbReference type="PANTHER" id="PTHR21268:SF2">
    <property type="entry name" value="NADH DEHYDROGENASE [UBIQUINONE] IRON-SULFUR PROTEIN 5"/>
    <property type="match status" value="1"/>
</dbReference>
<dbReference type="eggNOG" id="KOG4110">
    <property type="taxonomic scope" value="Eukaryota"/>
</dbReference>
<dbReference type="VEuPathDB" id="VectorBase:PHUM378020"/>
<dbReference type="GO" id="GO:0005758">
    <property type="term" value="C:mitochondrial intermembrane space"/>
    <property type="evidence" value="ECO:0007669"/>
    <property type="project" value="UniProtKB-SubCell"/>
</dbReference>
<evidence type="ECO:0000256" key="9">
    <source>
        <dbReference type="ARBA" id="ARBA00023128"/>
    </source>
</evidence>
<dbReference type="AlphaFoldDB" id="E0VQI2"/>
<organism>
    <name type="scientific">Pediculus humanus subsp. corporis</name>
    <name type="common">Body louse</name>
    <dbReference type="NCBI Taxonomy" id="121224"/>
    <lineage>
        <taxon>Eukaryota</taxon>
        <taxon>Metazoa</taxon>
        <taxon>Ecdysozoa</taxon>
        <taxon>Arthropoda</taxon>
        <taxon>Hexapoda</taxon>
        <taxon>Insecta</taxon>
        <taxon>Pterygota</taxon>
        <taxon>Neoptera</taxon>
        <taxon>Paraneoptera</taxon>
        <taxon>Psocodea</taxon>
        <taxon>Troctomorpha</taxon>
        <taxon>Phthiraptera</taxon>
        <taxon>Anoplura</taxon>
        <taxon>Pediculidae</taxon>
        <taxon>Pediculus</taxon>
    </lineage>
</organism>
<dbReference type="GeneID" id="8240277"/>
<dbReference type="OrthoDB" id="9992197at2759"/>
<keyword evidence="7" id="KW-0999">Mitochondrion inner membrane</keyword>
<dbReference type="Proteomes" id="UP000009046">
    <property type="component" value="Unassembled WGS sequence"/>
</dbReference>
<dbReference type="InParanoid" id="E0VQI2"/>
<keyword evidence="5" id="KW-0813">Transport</keyword>
<dbReference type="EMBL" id="AAZO01004421">
    <property type="status" value="NOT_ANNOTATED_CDS"/>
    <property type="molecule type" value="Genomic_DNA"/>
</dbReference>
<keyword evidence="13" id="KW-0830">Ubiquinone</keyword>
<evidence type="ECO:0000256" key="10">
    <source>
        <dbReference type="ARBA" id="ARBA00023136"/>
    </source>
</evidence>
<dbReference type="GO" id="GO:0005743">
    <property type="term" value="C:mitochondrial inner membrane"/>
    <property type="evidence" value="ECO:0007669"/>
    <property type="project" value="UniProtKB-SubCell"/>
</dbReference>
<reference evidence="13" key="2">
    <citation type="submission" date="2007-04" db="EMBL/GenBank/DDBJ databases">
        <title>The genome of the human body louse.</title>
        <authorList>
            <consortium name="The Human Body Louse Genome Consortium"/>
            <person name="Kirkness E."/>
            <person name="Walenz B."/>
            <person name="Hass B."/>
            <person name="Bruggner R."/>
            <person name="Strausberg R."/>
        </authorList>
    </citation>
    <scope>NUCLEOTIDE SEQUENCE</scope>
    <source>
        <strain evidence="13">USDA</strain>
    </source>
</reference>
<evidence type="ECO:0000313" key="13">
    <source>
        <dbReference type="EMBL" id="EEB15638.1"/>
    </source>
</evidence>
<comment type="function">
    <text evidence="1">Accessory subunit of the mitochondrial membrane respiratory chain NADH dehydrogenase (Complex I), that is believed not to be involved in catalysis. Complex I functions in the transfer of electrons from NADH to the respiratory chain. The immediate electron acceptor for the enzyme is believed to be ubiquinone.</text>
</comment>
<keyword evidence="6" id="KW-0679">Respiratory chain</keyword>
<evidence type="ECO:0000256" key="3">
    <source>
        <dbReference type="ARBA" id="ARBA00004637"/>
    </source>
</evidence>
<reference evidence="14" key="3">
    <citation type="submission" date="2021-02" db="UniProtKB">
        <authorList>
            <consortium name="EnsemblMetazoa"/>
        </authorList>
    </citation>
    <scope>IDENTIFICATION</scope>
    <source>
        <strain evidence="14">USDA</strain>
    </source>
</reference>
<keyword evidence="10" id="KW-0472">Membrane</keyword>
<reference evidence="13" key="1">
    <citation type="submission" date="2007-04" db="EMBL/GenBank/DDBJ databases">
        <title>Annotation of Pediculus humanus corporis strain USDA.</title>
        <authorList>
            <person name="Kirkness E."/>
            <person name="Hannick L."/>
            <person name="Hass B."/>
            <person name="Bruggner R."/>
            <person name="Lawson D."/>
            <person name="Bidwell S."/>
            <person name="Joardar V."/>
            <person name="Caler E."/>
            <person name="Walenz B."/>
            <person name="Inman J."/>
            <person name="Schobel S."/>
            <person name="Galinsky K."/>
            <person name="Amedeo P."/>
            <person name="Strausberg R."/>
        </authorList>
    </citation>
    <scope>NUCLEOTIDE SEQUENCE</scope>
    <source>
        <strain evidence="13">USDA</strain>
    </source>
</reference>
<dbReference type="RefSeq" id="XP_002428376.1">
    <property type="nucleotide sequence ID" value="XM_002428331.1"/>
</dbReference>
<dbReference type="HOGENOM" id="CLU_160216_0_0_1"/>
<feature type="disulfide bond" evidence="12">
    <location>
        <begin position="31"/>
        <end position="64"/>
    </location>
</feature>
<sequence length="109" mass="12793">MSFIPLWINPLTDLSNILTPKLFLTSKKNLCAELFLKYIDCIEAYGATKGSRECAAILFDSMECTHHTFQLKRRDAIYKERMKQYREGKIDKPFEENPPLDEIQMQMLN</sequence>
<feature type="disulfide bond" evidence="12">
    <location>
        <begin position="41"/>
        <end position="54"/>
    </location>
</feature>
<evidence type="ECO:0000256" key="11">
    <source>
        <dbReference type="ARBA" id="ARBA00023157"/>
    </source>
</evidence>
<evidence type="ECO:0000313" key="15">
    <source>
        <dbReference type="Proteomes" id="UP000009046"/>
    </source>
</evidence>
<proteinExistence type="inferred from homology"/>
<evidence type="ECO:0000256" key="8">
    <source>
        <dbReference type="ARBA" id="ARBA00022982"/>
    </source>
</evidence>
<keyword evidence="15" id="KW-1185">Reference proteome</keyword>
<dbReference type="CTD" id="8240277"/>
<keyword evidence="8" id="KW-0249">Electron transport</keyword>
<dbReference type="FunCoup" id="E0VQI2">
    <property type="interactions" value="270"/>
</dbReference>
<dbReference type="PANTHER" id="PTHR21268">
    <property type="entry name" value="NADH DEHYDROGENASE [UBIQUINONE] IRON-SULFUR PROTEIN 5"/>
    <property type="match status" value="1"/>
</dbReference>
<dbReference type="InterPro" id="IPR019342">
    <property type="entry name" value="NADH_UbQ_OxRdtase_FeS-su5"/>
</dbReference>
<evidence type="ECO:0000256" key="2">
    <source>
        <dbReference type="ARBA" id="ARBA00004569"/>
    </source>
</evidence>
<evidence type="ECO:0000256" key="1">
    <source>
        <dbReference type="ARBA" id="ARBA00003195"/>
    </source>
</evidence>
<evidence type="ECO:0000313" key="14">
    <source>
        <dbReference type="EnsemblMetazoa" id="PHUM378020-PA"/>
    </source>
</evidence>
<evidence type="ECO:0000256" key="7">
    <source>
        <dbReference type="ARBA" id="ARBA00022792"/>
    </source>
</evidence>
<evidence type="ECO:0000256" key="5">
    <source>
        <dbReference type="ARBA" id="ARBA00022448"/>
    </source>
</evidence>
<evidence type="ECO:0000256" key="12">
    <source>
        <dbReference type="PIRSR" id="PIRSR619342-50"/>
    </source>
</evidence>
<dbReference type="KEGG" id="phu:Phum_PHUM378020"/>
<protein>
    <submittedName>
        <fullName evidence="13 14">NADH-Ubiquinone oxidoreductase 15kDa subunit</fullName>
    </submittedName>
</protein>
<dbReference type="Pfam" id="PF10200">
    <property type="entry name" value="Ndufs5"/>
    <property type="match status" value="1"/>
</dbReference>
<keyword evidence="9" id="KW-0496">Mitochondrion</keyword>
<evidence type="ECO:0000256" key="6">
    <source>
        <dbReference type="ARBA" id="ARBA00022660"/>
    </source>
</evidence>
<comment type="subcellular location">
    <subcellularLocation>
        <location evidence="3">Mitochondrion inner membrane</location>
        <topology evidence="3">Peripheral membrane protein</topology>
    </subcellularLocation>
    <subcellularLocation>
        <location evidence="2">Mitochondrion intermembrane space</location>
    </subcellularLocation>
</comment>
<accession>E0VQI2</accession>
<name>E0VQI2_PEDHC</name>
<gene>
    <name evidence="14" type="primary">8240277</name>
    <name evidence="13" type="ORF">Phum_PHUM378020</name>
</gene>
<dbReference type="EnsemblMetazoa" id="PHUM378020-RA">
    <property type="protein sequence ID" value="PHUM378020-PA"/>
    <property type="gene ID" value="PHUM378020"/>
</dbReference>
<comment type="similarity">
    <text evidence="4">Belongs to the complex I NDUFS5 subunit family.</text>
</comment>
<evidence type="ECO:0000256" key="4">
    <source>
        <dbReference type="ARBA" id="ARBA00007372"/>
    </source>
</evidence>
<keyword evidence="11 12" id="KW-1015">Disulfide bond</keyword>